<sequence>MKDKRRIAIYSMAGVYLIFLAVSMFKNRLNSAGNEYTFLMIFIIAFGVIGVGAIGYGFYATLKQAKEMKNSPIIETYEEDLNTSTEKMSEDNDDI</sequence>
<evidence type="ECO:0000313" key="2">
    <source>
        <dbReference type="EMBL" id="SHM00294.1"/>
    </source>
</evidence>
<accession>A0A1M7F8A9</accession>
<dbReference type="EMBL" id="FRCP01000005">
    <property type="protein sequence ID" value="SHM00294.1"/>
    <property type="molecule type" value="Genomic_DNA"/>
</dbReference>
<keyword evidence="1" id="KW-0472">Membrane</keyword>
<dbReference type="Proteomes" id="UP000184038">
    <property type="component" value="Unassembled WGS sequence"/>
</dbReference>
<proteinExistence type="predicted"/>
<gene>
    <name evidence="2" type="ORF">SAMN02746066_00475</name>
</gene>
<keyword evidence="1" id="KW-1133">Transmembrane helix</keyword>
<organism evidence="2 3">
    <name type="scientific">Anaerosporobacter mobilis DSM 15930</name>
    <dbReference type="NCBI Taxonomy" id="1120996"/>
    <lineage>
        <taxon>Bacteria</taxon>
        <taxon>Bacillati</taxon>
        <taxon>Bacillota</taxon>
        <taxon>Clostridia</taxon>
        <taxon>Lachnospirales</taxon>
        <taxon>Lachnospiraceae</taxon>
        <taxon>Anaerosporobacter</taxon>
    </lineage>
</organism>
<keyword evidence="3" id="KW-1185">Reference proteome</keyword>
<dbReference type="AlphaFoldDB" id="A0A1M7F8A9"/>
<evidence type="ECO:0000256" key="1">
    <source>
        <dbReference type="SAM" id="Phobius"/>
    </source>
</evidence>
<name>A0A1M7F8A9_9FIRM</name>
<dbReference type="STRING" id="1120996.SAMN02746066_00475"/>
<reference evidence="2 3" key="1">
    <citation type="submission" date="2016-11" db="EMBL/GenBank/DDBJ databases">
        <authorList>
            <person name="Jaros S."/>
            <person name="Januszkiewicz K."/>
            <person name="Wedrychowicz H."/>
        </authorList>
    </citation>
    <scope>NUCLEOTIDE SEQUENCE [LARGE SCALE GENOMIC DNA]</scope>
    <source>
        <strain evidence="2 3">DSM 15930</strain>
    </source>
</reference>
<feature type="transmembrane region" description="Helical" evidence="1">
    <location>
        <begin position="7"/>
        <end position="25"/>
    </location>
</feature>
<protein>
    <submittedName>
        <fullName evidence="2">Uncharacterized protein</fullName>
    </submittedName>
</protein>
<dbReference type="RefSeq" id="WP_084139032.1">
    <property type="nucleotide sequence ID" value="NZ_FRCP01000005.1"/>
</dbReference>
<evidence type="ECO:0000313" key="3">
    <source>
        <dbReference type="Proteomes" id="UP000184038"/>
    </source>
</evidence>
<feature type="transmembrane region" description="Helical" evidence="1">
    <location>
        <begin position="37"/>
        <end position="59"/>
    </location>
</feature>
<keyword evidence="1" id="KW-0812">Transmembrane</keyword>